<evidence type="ECO:0000313" key="2">
    <source>
        <dbReference type="Proteomes" id="UP000601361"/>
    </source>
</evidence>
<dbReference type="RefSeq" id="WP_188556546.1">
    <property type="nucleotide sequence ID" value="NZ_BMGS01000002.1"/>
</dbReference>
<organism evidence="1 2">
    <name type="scientific">Hymenobacter glacieicola</name>
    <dbReference type="NCBI Taxonomy" id="1562124"/>
    <lineage>
        <taxon>Bacteria</taxon>
        <taxon>Pseudomonadati</taxon>
        <taxon>Bacteroidota</taxon>
        <taxon>Cytophagia</taxon>
        <taxon>Cytophagales</taxon>
        <taxon>Hymenobacteraceae</taxon>
        <taxon>Hymenobacter</taxon>
    </lineage>
</organism>
<evidence type="ECO:0000313" key="1">
    <source>
        <dbReference type="EMBL" id="GGG34099.1"/>
    </source>
</evidence>
<proteinExistence type="predicted"/>
<dbReference type="EMBL" id="BMGS01000002">
    <property type="protein sequence ID" value="GGG34099.1"/>
    <property type="molecule type" value="Genomic_DNA"/>
</dbReference>
<gene>
    <name evidence="1" type="ORF">GCM10011378_08150</name>
</gene>
<evidence type="ECO:0008006" key="3">
    <source>
        <dbReference type="Google" id="ProtNLM"/>
    </source>
</evidence>
<accession>A0ABQ1WJX5</accession>
<comment type="caution">
    <text evidence="1">The sequence shown here is derived from an EMBL/GenBank/DDBJ whole genome shotgun (WGS) entry which is preliminary data.</text>
</comment>
<reference evidence="2" key="1">
    <citation type="journal article" date="2019" name="Int. J. Syst. Evol. Microbiol.">
        <title>The Global Catalogue of Microorganisms (GCM) 10K type strain sequencing project: providing services to taxonomists for standard genome sequencing and annotation.</title>
        <authorList>
            <consortium name="The Broad Institute Genomics Platform"/>
            <consortium name="The Broad Institute Genome Sequencing Center for Infectious Disease"/>
            <person name="Wu L."/>
            <person name="Ma J."/>
        </authorList>
    </citation>
    <scope>NUCLEOTIDE SEQUENCE [LARGE SCALE GENOMIC DNA]</scope>
    <source>
        <strain evidence="2">CGMCC 1.12990</strain>
    </source>
</reference>
<dbReference type="Proteomes" id="UP000601361">
    <property type="component" value="Unassembled WGS sequence"/>
</dbReference>
<protein>
    <recommendedName>
        <fullName evidence="3">Nitrate reductase delta subunit</fullName>
    </recommendedName>
</protein>
<name>A0ABQ1WJX5_9BACT</name>
<keyword evidence="2" id="KW-1185">Reference proteome</keyword>
<sequence>MRHSLTLTSADGSESVILSVPTTWDDVTLQQYIDWQCSEEPAVCVLAGISQQQLDRLAWLDAQYLLNLLAFAAETPEPPVSEGLKDPGSATYGQLVLANQYFEEHPDKPTIWYAPYIYALYRCREVWGRNDQGKEAEMHQAILQEPVGKCLSNVLFMYASWLSSTNVMLATPRTMPSPARKNTTPAWRSFLTALGKPFKPMRLPAA</sequence>